<dbReference type="InterPro" id="IPR014146">
    <property type="entry name" value="LigD_ligase_dom"/>
</dbReference>
<comment type="similarity">
    <text evidence="1">Belongs to the ATP-dependent DNA ligase family.</text>
</comment>
<dbReference type="PROSITE" id="PS00697">
    <property type="entry name" value="DNA_LIGASE_A1"/>
    <property type="match status" value="1"/>
</dbReference>
<dbReference type="NCBIfam" id="TIGR02779">
    <property type="entry name" value="NHEJ_ligase_lig"/>
    <property type="match status" value="1"/>
</dbReference>
<dbReference type="Pfam" id="PF01068">
    <property type="entry name" value="DNA_ligase_A_M"/>
    <property type="match status" value="1"/>
</dbReference>
<keyword evidence="7" id="KW-1185">Reference proteome</keyword>
<evidence type="ECO:0000256" key="1">
    <source>
        <dbReference type="ARBA" id="ARBA00007572"/>
    </source>
</evidence>
<dbReference type="Proteomes" id="UP001476282">
    <property type="component" value="Unassembled WGS sequence"/>
</dbReference>
<dbReference type="CDD" id="cd07971">
    <property type="entry name" value="OBF_DNA_ligase_LigD"/>
    <property type="match status" value="1"/>
</dbReference>
<dbReference type="InterPro" id="IPR012310">
    <property type="entry name" value="DNA_ligase_ATP-dep_cent"/>
</dbReference>
<dbReference type="CDD" id="cd07906">
    <property type="entry name" value="Adenylation_DNA_ligase_LigD_LigC"/>
    <property type="match status" value="1"/>
</dbReference>
<dbReference type="InterPro" id="IPR050191">
    <property type="entry name" value="ATP-dep_DNA_ligase"/>
</dbReference>
<organism evidence="6 7">
    <name type="scientific">Haloferula sargassicola</name>
    <dbReference type="NCBI Taxonomy" id="490096"/>
    <lineage>
        <taxon>Bacteria</taxon>
        <taxon>Pseudomonadati</taxon>
        <taxon>Verrucomicrobiota</taxon>
        <taxon>Verrucomicrobiia</taxon>
        <taxon>Verrucomicrobiales</taxon>
        <taxon>Verrucomicrobiaceae</taxon>
        <taxon>Haloferula</taxon>
    </lineage>
</organism>
<evidence type="ECO:0000256" key="4">
    <source>
        <dbReference type="ARBA" id="ARBA00034003"/>
    </source>
</evidence>
<evidence type="ECO:0000313" key="7">
    <source>
        <dbReference type="Proteomes" id="UP001476282"/>
    </source>
</evidence>
<dbReference type="EMBL" id="BAABRI010000001">
    <property type="protein sequence ID" value="GAA5480842.1"/>
    <property type="molecule type" value="Genomic_DNA"/>
</dbReference>
<evidence type="ECO:0000259" key="5">
    <source>
        <dbReference type="PROSITE" id="PS50160"/>
    </source>
</evidence>
<evidence type="ECO:0000256" key="3">
    <source>
        <dbReference type="ARBA" id="ARBA00022598"/>
    </source>
</evidence>
<comment type="caution">
    <text evidence="6">The sequence shown here is derived from an EMBL/GenBank/DDBJ whole genome shotgun (WGS) entry which is preliminary data.</text>
</comment>
<dbReference type="PANTHER" id="PTHR45674:SF4">
    <property type="entry name" value="DNA LIGASE 1"/>
    <property type="match status" value="1"/>
</dbReference>
<dbReference type="Gene3D" id="3.30.470.30">
    <property type="entry name" value="DNA ligase/mRNA capping enzyme"/>
    <property type="match status" value="1"/>
</dbReference>
<dbReference type="InterPro" id="IPR012309">
    <property type="entry name" value="DNA_ligase_ATP-dep_C"/>
</dbReference>
<evidence type="ECO:0000256" key="2">
    <source>
        <dbReference type="ARBA" id="ARBA00012727"/>
    </source>
</evidence>
<proteinExistence type="inferred from homology"/>
<accession>A0ABP9UJJ4</accession>
<dbReference type="EC" id="6.5.1.1" evidence="2"/>
<comment type="catalytic activity">
    <reaction evidence="4">
        <text>ATP + (deoxyribonucleotide)n-3'-hydroxyl + 5'-phospho-(deoxyribonucleotide)m = (deoxyribonucleotide)n+m + AMP + diphosphate.</text>
        <dbReference type="EC" id="6.5.1.1"/>
    </reaction>
</comment>
<dbReference type="Pfam" id="PF04679">
    <property type="entry name" value="DNA_ligase_A_C"/>
    <property type="match status" value="1"/>
</dbReference>
<dbReference type="SUPFAM" id="SSF50249">
    <property type="entry name" value="Nucleic acid-binding proteins"/>
    <property type="match status" value="1"/>
</dbReference>
<dbReference type="InterPro" id="IPR016059">
    <property type="entry name" value="DNA_ligase_ATP-dep_CS"/>
</dbReference>
<name>A0ABP9UJJ4_9BACT</name>
<dbReference type="RefSeq" id="WP_353565000.1">
    <property type="nucleotide sequence ID" value="NZ_BAABRI010000001.1"/>
</dbReference>
<reference evidence="6 7" key="1">
    <citation type="submission" date="2024-02" db="EMBL/GenBank/DDBJ databases">
        <title>Haloferula sargassicola NBRC 104335.</title>
        <authorList>
            <person name="Ichikawa N."/>
            <person name="Katano-Makiyama Y."/>
            <person name="Hidaka K."/>
        </authorList>
    </citation>
    <scope>NUCLEOTIDE SEQUENCE [LARGE SCALE GENOMIC DNA]</scope>
    <source>
        <strain evidence="6 7">NBRC 104335</strain>
    </source>
</reference>
<evidence type="ECO:0000313" key="6">
    <source>
        <dbReference type="EMBL" id="GAA5480842.1"/>
    </source>
</evidence>
<dbReference type="PANTHER" id="PTHR45674">
    <property type="entry name" value="DNA LIGASE 1/3 FAMILY MEMBER"/>
    <property type="match status" value="1"/>
</dbReference>
<dbReference type="PROSITE" id="PS50160">
    <property type="entry name" value="DNA_LIGASE_A3"/>
    <property type="match status" value="1"/>
</dbReference>
<dbReference type="Gene3D" id="2.40.50.140">
    <property type="entry name" value="Nucleic acid-binding proteins"/>
    <property type="match status" value="1"/>
</dbReference>
<gene>
    <name evidence="6" type="primary">ligD_1</name>
    <name evidence="6" type="ORF">Hsar01_00046</name>
</gene>
<keyword evidence="3" id="KW-0436">Ligase</keyword>
<protein>
    <recommendedName>
        <fullName evidence="2">DNA ligase (ATP)</fullName>
        <ecNumber evidence="2">6.5.1.1</ecNumber>
    </recommendedName>
</protein>
<feature type="domain" description="ATP-dependent DNA ligase family profile" evidence="5">
    <location>
        <begin position="122"/>
        <end position="212"/>
    </location>
</feature>
<dbReference type="SUPFAM" id="SSF56091">
    <property type="entry name" value="DNA ligase/mRNA capping enzyme, catalytic domain"/>
    <property type="match status" value="1"/>
</dbReference>
<dbReference type="InterPro" id="IPR012340">
    <property type="entry name" value="NA-bd_OB-fold"/>
</dbReference>
<sequence length="333" mass="37932">MSDRFDILGDESRQLLKKQNHPGWCGPMLATLTEDYFSNDDWIFERKLDGERVLVFREGNEVRLMTRNRKQINNTYPELVDALLAQACGDFVADGEVVAFDGKVTSFSRLQGRMQVRDPDTARRSGIAVTYYLFDLMHLDGHDTTALPLRERKRLLKRAIDFKAPLRFSAHRNADGESYHKEACERAWEGLIAKDANAPYVHSRSEKWLKFKCVREQEFVIGGFTDPKGSRAGFGALMLGYHEQGKLRYAGLVGTGYNNELLEDLGGRLKKLEQDEPPFSDPDLPGTGVHWVRPELVGQVGFTEWTGSGKLRHPRFLGLRRDKNPKDVVREST</sequence>